<organism evidence="2 3">
    <name type="scientific">Nonomuraea cypriaca</name>
    <dbReference type="NCBI Taxonomy" id="1187855"/>
    <lineage>
        <taxon>Bacteria</taxon>
        <taxon>Bacillati</taxon>
        <taxon>Actinomycetota</taxon>
        <taxon>Actinomycetes</taxon>
        <taxon>Streptosporangiales</taxon>
        <taxon>Streptosporangiaceae</taxon>
        <taxon>Nonomuraea</taxon>
    </lineage>
</organism>
<name>A0A931AEW4_9ACTN</name>
<reference evidence="2" key="1">
    <citation type="submission" date="2020-11" db="EMBL/GenBank/DDBJ databases">
        <title>Whole-genome analyses of Nonomuraea sp. K274.</title>
        <authorList>
            <person name="Veyisoglu A."/>
        </authorList>
    </citation>
    <scope>NUCLEOTIDE SEQUENCE</scope>
    <source>
        <strain evidence="2">K274</strain>
    </source>
</reference>
<comment type="caution">
    <text evidence="2">The sequence shown here is derived from an EMBL/GenBank/DDBJ whole genome shotgun (WGS) entry which is preliminary data.</text>
</comment>
<dbReference type="Proteomes" id="UP000605361">
    <property type="component" value="Unassembled WGS sequence"/>
</dbReference>
<dbReference type="RefSeq" id="WP_195899244.1">
    <property type="nucleotide sequence ID" value="NZ_JADOGI010000118.1"/>
</dbReference>
<keyword evidence="3" id="KW-1185">Reference proteome</keyword>
<dbReference type="GO" id="GO:0015066">
    <property type="term" value="F:alpha-amylase inhibitor activity"/>
    <property type="evidence" value="ECO:0007669"/>
    <property type="project" value="InterPro"/>
</dbReference>
<feature type="signal peptide" evidence="1">
    <location>
        <begin position="1"/>
        <end position="22"/>
    </location>
</feature>
<sequence length="115" mass="12328">MRIGIKGSALVLAGTLAGVGFAGTAGANADGLTTPAAQSESPARKAGTMIPCYDIWVNDVGFYRSVKIKSKCGQTNQVRATISSWPDGPCWTIRHGESRTHYYREPGTFYNLRAC</sequence>
<evidence type="ECO:0000256" key="1">
    <source>
        <dbReference type="SAM" id="SignalP"/>
    </source>
</evidence>
<keyword evidence="1" id="KW-0732">Signal</keyword>
<proteinExistence type="predicted"/>
<dbReference type="InterPro" id="IPR036379">
    <property type="entry name" value="A-amylase_inhib_sf"/>
</dbReference>
<accession>A0A931AEW4</accession>
<dbReference type="AlphaFoldDB" id="A0A931AEW4"/>
<dbReference type="Gene3D" id="2.60.40.20">
    <property type="entry name" value="Alpha-amylase inhibitor"/>
    <property type="match status" value="1"/>
</dbReference>
<evidence type="ECO:0008006" key="4">
    <source>
        <dbReference type="Google" id="ProtNLM"/>
    </source>
</evidence>
<protein>
    <recommendedName>
        <fullName evidence="4">Alpha amylase inhibitor</fullName>
    </recommendedName>
</protein>
<dbReference type="EMBL" id="JADOGI010000118">
    <property type="protein sequence ID" value="MBF8190320.1"/>
    <property type="molecule type" value="Genomic_DNA"/>
</dbReference>
<feature type="chain" id="PRO_5039027906" description="Alpha amylase inhibitor" evidence="1">
    <location>
        <begin position="23"/>
        <end position="115"/>
    </location>
</feature>
<evidence type="ECO:0000313" key="2">
    <source>
        <dbReference type="EMBL" id="MBF8190320.1"/>
    </source>
</evidence>
<evidence type="ECO:0000313" key="3">
    <source>
        <dbReference type="Proteomes" id="UP000605361"/>
    </source>
</evidence>
<gene>
    <name evidence="2" type="ORF">ITP53_32330</name>
</gene>